<dbReference type="GO" id="GO:0008360">
    <property type="term" value="P:regulation of cell shape"/>
    <property type="evidence" value="ECO:0007669"/>
    <property type="project" value="UniProtKB-UniRule"/>
</dbReference>
<evidence type="ECO:0000256" key="3">
    <source>
        <dbReference type="ARBA" id="ARBA00022679"/>
    </source>
</evidence>
<keyword evidence="11" id="KW-1185">Reference proteome</keyword>
<evidence type="ECO:0000256" key="7">
    <source>
        <dbReference type="PROSITE-ProRule" id="PRU01373"/>
    </source>
</evidence>
<evidence type="ECO:0000313" key="10">
    <source>
        <dbReference type="EMBL" id="MBK1834550.1"/>
    </source>
</evidence>
<dbReference type="CDD" id="cd16913">
    <property type="entry name" value="YkuD_like"/>
    <property type="match status" value="1"/>
</dbReference>
<evidence type="ECO:0000259" key="9">
    <source>
        <dbReference type="PROSITE" id="PS52029"/>
    </source>
</evidence>
<dbReference type="Proteomes" id="UP000604083">
    <property type="component" value="Unassembled WGS sequence"/>
</dbReference>
<feature type="signal peptide" evidence="8">
    <location>
        <begin position="1"/>
        <end position="20"/>
    </location>
</feature>
<accession>A0A934RPF1</accession>
<keyword evidence="5 7" id="KW-0573">Peptidoglycan synthesis</keyword>
<dbReference type="AlphaFoldDB" id="A0A934RPF1"/>
<dbReference type="PROSITE" id="PS52029">
    <property type="entry name" value="LD_TPASE"/>
    <property type="match status" value="1"/>
</dbReference>
<comment type="pathway">
    <text evidence="1 7">Cell wall biogenesis; peptidoglycan biosynthesis.</text>
</comment>
<keyword evidence="6 7" id="KW-0961">Cell wall biogenesis/degradation</keyword>
<dbReference type="GO" id="GO:0071972">
    <property type="term" value="F:peptidoglycan L,D-transpeptidase activity"/>
    <property type="evidence" value="ECO:0007669"/>
    <property type="project" value="TreeGrafter"/>
</dbReference>
<protein>
    <submittedName>
        <fullName evidence="10">L,D-transpeptidase family protein</fullName>
    </submittedName>
</protein>
<proteinExistence type="inferred from homology"/>
<evidence type="ECO:0000313" key="11">
    <source>
        <dbReference type="Proteomes" id="UP000604083"/>
    </source>
</evidence>
<evidence type="ECO:0000256" key="5">
    <source>
        <dbReference type="ARBA" id="ARBA00022984"/>
    </source>
</evidence>
<dbReference type="GO" id="GO:0018104">
    <property type="term" value="P:peptidoglycan-protein cross-linking"/>
    <property type="evidence" value="ECO:0007669"/>
    <property type="project" value="TreeGrafter"/>
</dbReference>
<reference evidence="10" key="1">
    <citation type="submission" date="2021-01" db="EMBL/GenBank/DDBJ databases">
        <title>Modified the classification status of verrucomicrobia.</title>
        <authorList>
            <person name="Feng X."/>
        </authorList>
    </citation>
    <scope>NUCLEOTIDE SEQUENCE</scope>
    <source>
        <strain evidence="10">KCTC 12986</strain>
    </source>
</reference>
<dbReference type="Gene3D" id="2.40.440.10">
    <property type="entry name" value="L,D-transpeptidase catalytic domain-like"/>
    <property type="match status" value="1"/>
</dbReference>
<evidence type="ECO:0000256" key="8">
    <source>
        <dbReference type="SAM" id="SignalP"/>
    </source>
</evidence>
<keyword evidence="8" id="KW-0732">Signal</keyword>
<evidence type="ECO:0000256" key="4">
    <source>
        <dbReference type="ARBA" id="ARBA00022960"/>
    </source>
</evidence>
<dbReference type="Pfam" id="PF03734">
    <property type="entry name" value="YkuD"/>
    <property type="match status" value="1"/>
</dbReference>
<dbReference type="GO" id="GO:0016740">
    <property type="term" value="F:transferase activity"/>
    <property type="evidence" value="ECO:0007669"/>
    <property type="project" value="UniProtKB-KW"/>
</dbReference>
<dbReference type="RefSeq" id="WP_200391986.1">
    <property type="nucleotide sequence ID" value="NZ_JAENIO010000026.1"/>
</dbReference>
<dbReference type="InterPro" id="IPR005490">
    <property type="entry name" value="LD_TPept_cat_dom"/>
</dbReference>
<organism evidence="10 11">
    <name type="scientific">Roseibacillus ishigakijimensis</name>
    <dbReference type="NCBI Taxonomy" id="454146"/>
    <lineage>
        <taxon>Bacteria</taxon>
        <taxon>Pseudomonadati</taxon>
        <taxon>Verrucomicrobiota</taxon>
        <taxon>Verrucomicrobiia</taxon>
        <taxon>Verrucomicrobiales</taxon>
        <taxon>Verrucomicrobiaceae</taxon>
        <taxon>Roseibacillus</taxon>
    </lineage>
</organism>
<feature type="active site" description="Proton donor/acceptor" evidence="7">
    <location>
        <position position="170"/>
    </location>
</feature>
<evidence type="ECO:0000256" key="2">
    <source>
        <dbReference type="ARBA" id="ARBA00005992"/>
    </source>
</evidence>
<feature type="chain" id="PRO_5037727591" evidence="8">
    <location>
        <begin position="21"/>
        <end position="207"/>
    </location>
</feature>
<dbReference type="GO" id="GO:0005576">
    <property type="term" value="C:extracellular region"/>
    <property type="evidence" value="ECO:0007669"/>
    <property type="project" value="TreeGrafter"/>
</dbReference>
<dbReference type="SUPFAM" id="SSF141523">
    <property type="entry name" value="L,D-transpeptidase catalytic domain-like"/>
    <property type="match status" value="1"/>
</dbReference>
<dbReference type="InterPro" id="IPR050979">
    <property type="entry name" value="LD-transpeptidase"/>
</dbReference>
<evidence type="ECO:0000256" key="6">
    <source>
        <dbReference type="ARBA" id="ARBA00023316"/>
    </source>
</evidence>
<name>A0A934RPF1_9BACT</name>
<dbReference type="PANTHER" id="PTHR30582:SF2">
    <property type="entry name" value="L,D-TRANSPEPTIDASE YCIB-RELATED"/>
    <property type="match status" value="1"/>
</dbReference>
<keyword evidence="4 7" id="KW-0133">Cell shape</keyword>
<evidence type="ECO:0000256" key="1">
    <source>
        <dbReference type="ARBA" id="ARBA00004752"/>
    </source>
</evidence>
<comment type="similarity">
    <text evidence="2">Belongs to the YkuD family.</text>
</comment>
<dbReference type="PANTHER" id="PTHR30582">
    <property type="entry name" value="L,D-TRANSPEPTIDASE"/>
    <property type="match status" value="1"/>
</dbReference>
<comment type="caution">
    <text evidence="10">The sequence shown here is derived from an EMBL/GenBank/DDBJ whole genome shotgun (WGS) entry which is preliminary data.</text>
</comment>
<feature type="domain" description="L,D-TPase catalytic" evidence="9">
    <location>
        <begin position="70"/>
        <end position="207"/>
    </location>
</feature>
<sequence length="207" mass="22035">MSFKRIFPLAGLLAALVSVSCTPVSGPTVGSAGASTGYLAGIRTTTPYDGSANPNESSSFWDGDGVPGSPKIRINLAEQRAYYYKGNQLVGVSPVSTGIEGRVTPKGSFKVTQKSRHHESSLYGVIRNVATGEIVNDDADTRKDRPGPGEVFERAPMPYFMRFNGGVGMHTGFLPGYAASHGCVRMPDKMAKVFFENTPIGTPVIVE</sequence>
<dbReference type="EMBL" id="JAENIO010000026">
    <property type="protein sequence ID" value="MBK1834550.1"/>
    <property type="molecule type" value="Genomic_DNA"/>
</dbReference>
<gene>
    <name evidence="10" type="ORF">JIN78_10805</name>
</gene>
<dbReference type="PROSITE" id="PS51257">
    <property type="entry name" value="PROKAR_LIPOPROTEIN"/>
    <property type="match status" value="1"/>
</dbReference>
<dbReference type="InterPro" id="IPR038063">
    <property type="entry name" value="Transpep_catalytic_dom"/>
</dbReference>
<feature type="active site" description="Nucleophile" evidence="7">
    <location>
        <position position="183"/>
    </location>
</feature>
<keyword evidence="3" id="KW-0808">Transferase</keyword>
<dbReference type="GO" id="GO:0071555">
    <property type="term" value="P:cell wall organization"/>
    <property type="evidence" value="ECO:0007669"/>
    <property type="project" value="UniProtKB-UniRule"/>
</dbReference>